<dbReference type="InterPro" id="IPR006355">
    <property type="entry name" value="LHPP/HDHD2"/>
</dbReference>
<keyword evidence="3" id="KW-0479">Metal-binding</keyword>
<sequence length="256" mass="28310">MIEAKAFLIDLDGVLYVDNCPIEGAVEAVEMLEEKGYRYRFVSNTTSKSRRCLAEFLDEMGFSISERRIFTPGIAAAERIRSERDNRCFLLTRPDLQEEFDQAGIPIADDEAEYVVVGDAEDGFTFERLNRAFRLVMAGARIMALEKDRYWMAADGLSLSAGPFVAALEYATGTVAEVVGKPSRGFFEMALAEMGASAQETAMIGDDIITDVGGAQNAEMTGILVKTGKYREDLADRSTVIPDMIIESISQLREHI</sequence>
<dbReference type="Proteomes" id="UP001220010">
    <property type="component" value="Unassembled WGS sequence"/>
</dbReference>
<evidence type="ECO:0000256" key="5">
    <source>
        <dbReference type="ARBA" id="ARBA00039666"/>
    </source>
</evidence>
<keyword evidence="7" id="KW-1185">Reference proteome</keyword>
<protein>
    <recommendedName>
        <fullName evidence="5">Haloacid dehalogenase-like hydrolase domain-containing protein 2</fullName>
    </recommendedName>
</protein>
<keyword evidence="4" id="KW-0460">Magnesium</keyword>
<dbReference type="PANTHER" id="PTHR19288:SF46">
    <property type="entry name" value="HALOACID DEHALOGENASE-LIKE HYDROLASE DOMAIN-CONTAINING PROTEIN 2"/>
    <property type="match status" value="1"/>
</dbReference>
<dbReference type="InterPro" id="IPR006357">
    <property type="entry name" value="HAD-SF_hydro_IIA"/>
</dbReference>
<name>A0ABT5X7X0_9EURY</name>
<evidence type="ECO:0000313" key="7">
    <source>
        <dbReference type="Proteomes" id="UP001220010"/>
    </source>
</evidence>
<accession>A0ABT5X7X0</accession>
<dbReference type="EMBL" id="JARFPK010000019">
    <property type="protein sequence ID" value="MDF0590793.1"/>
    <property type="molecule type" value="Genomic_DNA"/>
</dbReference>
<reference evidence="6 7" key="1">
    <citation type="submission" date="2023-03" db="EMBL/GenBank/DDBJ databases">
        <title>WGS of Methanotrichaceae archaeon Mx.</title>
        <authorList>
            <person name="Sorokin D.Y."/>
            <person name="Merkel A.Y."/>
        </authorList>
    </citation>
    <scope>NUCLEOTIDE SEQUENCE [LARGE SCALE GENOMIC DNA]</scope>
    <source>
        <strain evidence="6 7">Mx</strain>
    </source>
</reference>
<evidence type="ECO:0000256" key="3">
    <source>
        <dbReference type="ARBA" id="ARBA00022723"/>
    </source>
</evidence>
<dbReference type="Pfam" id="PF13242">
    <property type="entry name" value="Hydrolase_like"/>
    <property type="match status" value="1"/>
</dbReference>
<evidence type="ECO:0000256" key="2">
    <source>
        <dbReference type="ARBA" id="ARBA00007958"/>
    </source>
</evidence>
<dbReference type="NCBIfam" id="TIGR01460">
    <property type="entry name" value="HAD-SF-IIA"/>
    <property type="match status" value="1"/>
</dbReference>
<evidence type="ECO:0000256" key="4">
    <source>
        <dbReference type="ARBA" id="ARBA00022842"/>
    </source>
</evidence>
<evidence type="ECO:0000313" key="6">
    <source>
        <dbReference type="EMBL" id="MDF0590793.1"/>
    </source>
</evidence>
<dbReference type="PANTHER" id="PTHR19288">
    <property type="entry name" value="4-NITROPHENYLPHOSPHATASE-RELATED"/>
    <property type="match status" value="1"/>
</dbReference>
<comment type="similarity">
    <text evidence="2">Belongs to the HAD-like hydrolase superfamily.</text>
</comment>
<comment type="caution">
    <text evidence="6">The sequence shown here is derived from an EMBL/GenBank/DDBJ whole genome shotgun (WGS) entry which is preliminary data.</text>
</comment>
<dbReference type="NCBIfam" id="TIGR01458">
    <property type="entry name" value="HAD-SF-IIA-hyp3"/>
    <property type="match status" value="1"/>
</dbReference>
<dbReference type="InterPro" id="IPR036412">
    <property type="entry name" value="HAD-like_sf"/>
</dbReference>
<dbReference type="Gene3D" id="3.40.50.1000">
    <property type="entry name" value="HAD superfamily/HAD-like"/>
    <property type="match status" value="2"/>
</dbReference>
<comment type="cofactor">
    <cofactor evidence="1">
        <name>Mg(2+)</name>
        <dbReference type="ChEBI" id="CHEBI:18420"/>
    </cofactor>
</comment>
<dbReference type="SUPFAM" id="SSF56784">
    <property type="entry name" value="HAD-like"/>
    <property type="match status" value="1"/>
</dbReference>
<dbReference type="Pfam" id="PF13344">
    <property type="entry name" value="Hydrolase_6"/>
    <property type="match status" value="1"/>
</dbReference>
<keyword evidence="6" id="KW-0378">Hydrolase</keyword>
<dbReference type="InterPro" id="IPR023214">
    <property type="entry name" value="HAD_sf"/>
</dbReference>
<dbReference type="GO" id="GO:0016787">
    <property type="term" value="F:hydrolase activity"/>
    <property type="evidence" value="ECO:0007669"/>
    <property type="project" value="UniProtKB-KW"/>
</dbReference>
<gene>
    <name evidence="6" type="ORF">P0O15_06365</name>
</gene>
<evidence type="ECO:0000256" key="1">
    <source>
        <dbReference type="ARBA" id="ARBA00001946"/>
    </source>
</evidence>
<organism evidence="6 7">
    <name type="scientific">Candidatus Methanocrinis natronophilus</name>
    <dbReference type="NCBI Taxonomy" id="3033396"/>
    <lineage>
        <taxon>Archaea</taxon>
        <taxon>Methanobacteriati</taxon>
        <taxon>Methanobacteriota</taxon>
        <taxon>Stenosarchaea group</taxon>
        <taxon>Methanomicrobia</taxon>
        <taxon>Methanotrichales</taxon>
        <taxon>Methanotrichaceae</taxon>
        <taxon>Methanocrinis</taxon>
    </lineage>
</organism>
<proteinExistence type="inferred from homology"/>